<proteinExistence type="predicted"/>
<sequence>MVFSGGGPGLLWLKAVITKQSPDVTAFTLPFSH</sequence>
<keyword evidence="1" id="KW-1185">Reference proteome</keyword>
<protein>
    <submittedName>
        <fullName evidence="2">Uncharacterized protein LOC109132127</fullName>
    </submittedName>
</protein>
<reference evidence="1" key="1">
    <citation type="journal article" date="2014" name="Nat. Commun.">
        <title>The emerging biofuel crop Camelina sativa retains a highly undifferentiated hexaploid genome structure.</title>
        <authorList>
            <person name="Kagale S."/>
            <person name="Koh C."/>
            <person name="Nixon J."/>
            <person name="Bollina V."/>
            <person name="Clarke W.E."/>
            <person name="Tuteja R."/>
            <person name="Spillane C."/>
            <person name="Robinson S.J."/>
            <person name="Links M.G."/>
            <person name="Clarke C."/>
            <person name="Higgins E.E."/>
            <person name="Huebert T."/>
            <person name="Sharpe A.G."/>
            <person name="Parkin I.A."/>
        </authorList>
    </citation>
    <scope>NUCLEOTIDE SEQUENCE [LARGE SCALE GENOMIC DNA]</scope>
    <source>
        <strain evidence="1">cv. DH55</strain>
    </source>
</reference>
<evidence type="ECO:0000313" key="1">
    <source>
        <dbReference type="Proteomes" id="UP000694864"/>
    </source>
</evidence>
<gene>
    <name evidence="2" type="primary">LOC109132127</name>
</gene>
<dbReference type="Proteomes" id="UP000694864">
    <property type="component" value="Unplaced"/>
</dbReference>
<dbReference type="GeneID" id="109132127"/>
<dbReference type="RefSeq" id="XP_019098778.1">
    <property type="nucleotide sequence ID" value="XM_019243233.1"/>
</dbReference>
<feature type="non-terminal residue" evidence="2">
    <location>
        <position position="33"/>
    </location>
</feature>
<accession>A0ABM1RIE0</accession>
<organism evidence="1 2">
    <name type="scientific">Camelina sativa</name>
    <name type="common">False flax</name>
    <name type="synonym">Myagrum sativum</name>
    <dbReference type="NCBI Taxonomy" id="90675"/>
    <lineage>
        <taxon>Eukaryota</taxon>
        <taxon>Viridiplantae</taxon>
        <taxon>Streptophyta</taxon>
        <taxon>Embryophyta</taxon>
        <taxon>Tracheophyta</taxon>
        <taxon>Spermatophyta</taxon>
        <taxon>Magnoliopsida</taxon>
        <taxon>eudicotyledons</taxon>
        <taxon>Gunneridae</taxon>
        <taxon>Pentapetalae</taxon>
        <taxon>rosids</taxon>
        <taxon>malvids</taxon>
        <taxon>Brassicales</taxon>
        <taxon>Brassicaceae</taxon>
        <taxon>Camelineae</taxon>
        <taxon>Camelina</taxon>
    </lineage>
</organism>
<name>A0ABM1RIE0_CAMSA</name>
<evidence type="ECO:0000313" key="2">
    <source>
        <dbReference type="RefSeq" id="XP_019098778.1"/>
    </source>
</evidence>
<reference evidence="2" key="2">
    <citation type="submission" date="2025-08" db="UniProtKB">
        <authorList>
            <consortium name="RefSeq"/>
        </authorList>
    </citation>
    <scope>IDENTIFICATION</scope>
    <source>
        <tissue evidence="2">Leaf</tissue>
    </source>
</reference>